<name>A0A9X4NY57_9BURK</name>
<evidence type="ECO:0000313" key="1">
    <source>
        <dbReference type="EMBL" id="MDG5978429.1"/>
    </source>
</evidence>
<dbReference type="Proteomes" id="UP001152876">
    <property type="component" value="Unassembled WGS sequence"/>
</dbReference>
<dbReference type="SUPFAM" id="SSF46785">
    <property type="entry name" value="Winged helix' DNA-binding domain"/>
    <property type="match status" value="1"/>
</dbReference>
<dbReference type="AlphaFoldDB" id="A0A9X4NY57"/>
<dbReference type="PANTHER" id="PTHR33202">
    <property type="entry name" value="ZINC UPTAKE REGULATION PROTEIN"/>
    <property type="match status" value="1"/>
</dbReference>
<dbReference type="GO" id="GO:0000976">
    <property type="term" value="F:transcription cis-regulatory region binding"/>
    <property type="evidence" value="ECO:0007669"/>
    <property type="project" value="TreeGrafter"/>
</dbReference>
<dbReference type="GO" id="GO:0045892">
    <property type="term" value="P:negative regulation of DNA-templated transcription"/>
    <property type="evidence" value="ECO:0007669"/>
    <property type="project" value="TreeGrafter"/>
</dbReference>
<dbReference type="InterPro" id="IPR036390">
    <property type="entry name" value="WH_DNA-bd_sf"/>
</dbReference>
<comment type="caution">
    <text evidence="1">The sequence shown here is derived from an EMBL/GenBank/DDBJ whole genome shotgun (WGS) entry which is preliminary data.</text>
</comment>
<reference evidence="1" key="1">
    <citation type="submission" date="2013-01" db="EMBL/GenBank/DDBJ databases">
        <title>Genome draft of Hydrogenophaga taeniospiralis 2K1.</title>
        <authorList>
            <person name="Gomila M."/>
            <person name="Lalucat J."/>
        </authorList>
    </citation>
    <scope>NUCLEOTIDE SEQUENCE</scope>
    <source>
        <strain evidence="1">CCUG 15921</strain>
    </source>
</reference>
<dbReference type="Gene3D" id="1.10.10.10">
    <property type="entry name" value="Winged helix-like DNA-binding domain superfamily/Winged helix DNA-binding domain"/>
    <property type="match status" value="1"/>
</dbReference>
<dbReference type="GO" id="GO:1900376">
    <property type="term" value="P:regulation of secondary metabolite biosynthetic process"/>
    <property type="evidence" value="ECO:0007669"/>
    <property type="project" value="TreeGrafter"/>
</dbReference>
<dbReference type="EMBL" id="AOGK01000040">
    <property type="protein sequence ID" value="MDG5978429.1"/>
    <property type="molecule type" value="Genomic_DNA"/>
</dbReference>
<gene>
    <name evidence="1" type="ORF">H010_24472</name>
</gene>
<dbReference type="PANTHER" id="PTHR33202:SF7">
    <property type="entry name" value="FERRIC UPTAKE REGULATION PROTEIN"/>
    <property type="match status" value="1"/>
</dbReference>
<dbReference type="GO" id="GO:0008270">
    <property type="term" value="F:zinc ion binding"/>
    <property type="evidence" value="ECO:0007669"/>
    <property type="project" value="TreeGrafter"/>
</dbReference>
<proteinExistence type="predicted"/>
<dbReference type="InterPro" id="IPR002481">
    <property type="entry name" value="FUR"/>
</dbReference>
<keyword evidence="2" id="KW-1185">Reference proteome</keyword>
<accession>A0A9X4NY57</accession>
<sequence length="173" mass="18769">MPVSTRPPKEPVTVPAELQTRLERAGLRRTLATRAVLGLFLGNPQSALSHAQVLASLTARGLDLNRVTLYRLLDRLAACGVLQRHADDGARTWRFSLADTPQEGVVPRFECDACHRQFRLTEASEPTRAVADDLFRTLALLGHQGQRVDLSVHGTCASCVQPGADGPAREPSA</sequence>
<dbReference type="InterPro" id="IPR036388">
    <property type="entry name" value="WH-like_DNA-bd_sf"/>
</dbReference>
<dbReference type="GO" id="GO:0003700">
    <property type="term" value="F:DNA-binding transcription factor activity"/>
    <property type="evidence" value="ECO:0007669"/>
    <property type="project" value="InterPro"/>
</dbReference>
<protein>
    <submittedName>
        <fullName evidence="1">Fur family transcriptional regulator</fullName>
    </submittedName>
</protein>
<organism evidence="1 2">
    <name type="scientific">Hydrogenophaga taeniospiralis CCUG 15921</name>
    <dbReference type="NCBI Taxonomy" id="1281780"/>
    <lineage>
        <taxon>Bacteria</taxon>
        <taxon>Pseudomonadati</taxon>
        <taxon>Pseudomonadota</taxon>
        <taxon>Betaproteobacteria</taxon>
        <taxon>Burkholderiales</taxon>
        <taxon>Comamonadaceae</taxon>
        <taxon>Hydrogenophaga</taxon>
    </lineage>
</organism>
<evidence type="ECO:0000313" key="2">
    <source>
        <dbReference type="Proteomes" id="UP001152876"/>
    </source>
</evidence>